<organism evidence="13">
    <name type="scientific">freshwater metagenome</name>
    <dbReference type="NCBI Taxonomy" id="449393"/>
    <lineage>
        <taxon>unclassified sequences</taxon>
        <taxon>metagenomes</taxon>
        <taxon>ecological metagenomes</taxon>
    </lineage>
</organism>
<comment type="cofactor">
    <cofactor evidence="1">
        <name>Mg(2+)</name>
        <dbReference type="ChEBI" id="CHEBI:18420"/>
    </cofactor>
</comment>
<evidence type="ECO:0000256" key="5">
    <source>
        <dbReference type="ARBA" id="ARBA00022741"/>
    </source>
</evidence>
<evidence type="ECO:0000256" key="2">
    <source>
        <dbReference type="ARBA" id="ARBA00022516"/>
    </source>
</evidence>
<dbReference type="PROSITE" id="PS50146">
    <property type="entry name" value="DAGK"/>
    <property type="match status" value="1"/>
</dbReference>
<keyword evidence="11" id="KW-1208">Phospholipid metabolism</keyword>
<keyword evidence="9" id="KW-0443">Lipid metabolism</keyword>
<protein>
    <submittedName>
        <fullName evidence="13">Unannotated protein</fullName>
    </submittedName>
</protein>
<evidence type="ECO:0000256" key="3">
    <source>
        <dbReference type="ARBA" id="ARBA00022679"/>
    </source>
</evidence>
<keyword evidence="7" id="KW-0067">ATP-binding</keyword>
<dbReference type="GO" id="GO:0046872">
    <property type="term" value="F:metal ion binding"/>
    <property type="evidence" value="ECO:0007669"/>
    <property type="project" value="UniProtKB-KW"/>
</dbReference>
<dbReference type="GO" id="GO:0005886">
    <property type="term" value="C:plasma membrane"/>
    <property type="evidence" value="ECO:0007669"/>
    <property type="project" value="TreeGrafter"/>
</dbReference>
<dbReference type="InterPro" id="IPR005218">
    <property type="entry name" value="Diacylglycerol/lipid_kinase"/>
</dbReference>
<evidence type="ECO:0000256" key="6">
    <source>
        <dbReference type="ARBA" id="ARBA00022777"/>
    </source>
</evidence>
<dbReference type="GO" id="GO:0008654">
    <property type="term" value="P:phospholipid biosynthetic process"/>
    <property type="evidence" value="ECO:0007669"/>
    <property type="project" value="UniProtKB-KW"/>
</dbReference>
<gene>
    <name evidence="13" type="ORF">UFOPK3547_00767</name>
</gene>
<dbReference type="InterPro" id="IPR045540">
    <property type="entry name" value="YegS/DAGK_C"/>
</dbReference>
<evidence type="ECO:0000259" key="12">
    <source>
        <dbReference type="PROSITE" id="PS50146"/>
    </source>
</evidence>
<keyword evidence="10" id="KW-0594">Phospholipid biosynthesis</keyword>
<evidence type="ECO:0000256" key="8">
    <source>
        <dbReference type="ARBA" id="ARBA00022842"/>
    </source>
</evidence>
<dbReference type="Pfam" id="PF19279">
    <property type="entry name" value="YegS_C"/>
    <property type="match status" value="1"/>
</dbReference>
<keyword evidence="6" id="KW-0418">Kinase</keyword>
<dbReference type="EMBL" id="CAESAN010000054">
    <property type="protein sequence ID" value="CAB4343133.1"/>
    <property type="molecule type" value="Genomic_DNA"/>
</dbReference>
<dbReference type="AlphaFoldDB" id="A0A6J5ZUS0"/>
<evidence type="ECO:0000256" key="11">
    <source>
        <dbReference type="ARBA" id="ARBA00023264"/>
    </source>
</evidence>
<evidence type="ECO:0000256" key="9">
    <source>
        <dbReference type="ARBA" id="ARBA00023098"/>
    </source>
</evidence>
<dbReference type="GO" id="GO:0005524">
    <property type="term" value="F:ATP binding"/>
    <property type="evidence" value="ECO:0007669"/>
    <property type="project" value="UniProtKB-KW"/>
</dbReference>
<keyword evidence="8" id="KW-0460">Magnesium</keyword>
<name>A0A6J5ZUS0_9ZZZZ</name>
<evidence type="ECO:0000256" key="4">
    <source>
        <dbReference type="ARBA" id="ARBA00022723"/>
    </source>
</evidence>
<reference evidence="13" key="1">
    <citation type="submission" date="2020-05" db="EMBL/GenBank/DDBJ databases">
        <authorList>
            <person name="Chiriac C."/>
            <person name="Salcher M."/>
            <person name="Ghai R."/>
            <person name="Kavagutti S V."/>
        </authorList>
    </citation>
    <scope>NUCLEOTIDE SEQUENCE</scope>
</reference>
<dbReference type="InterPro" id="IPR017438">
    <property type="entry name" value="ATP-NAD_kinase_N"/>
</dbReference>
<keyword evidence="2" id="KW-0444">Lipid biosynthesis</keyword>
<accession>A0A6J5ZUS0</accession>
<feature type="domain" description="DAGKc" evidence="12">
    <location>
        <begin position="1"/>
        <end position="129"/>
    </location>
</feature>
<dbReference type="Gene3D" id="2.60.200.40">
    <property type="match status" value="1"/>
</dbReference>
<dbReference type="PANTHER" id="PTHR12358">
    <property type="entry name" value="SPHINGOSINE KINASE"/>
    <property type="match status" value="1"/>
</dbReference>
<dbReference type="InterPro" id="IPR001206">
    <property type="entry name" value="Diacylglycerol_kinase_cat_dom"/>
</dbReference>
<dbReference type="InterPro" id="IPR016064">
    <property type="entry name" value="NAD/diacylglycerol_kinase_sf"/>
</dbReference>
<evidence type="ECO:0000313" key="13">
    <source>
        <dbReference type="EMBL" id="CAB4343133.1"/>
    </source>
</evidence>
<dbReference type="Gene3D" id="3.40.50.10330">
    <property type="entry name" value="Probable inorganic polyphosphate/atp-NAD kinase, domain 1"/>
    <property type="match status" value="1"/>
</dbReference>
<evidence type="ECO:0000256" key="1">
    <source>
        <dbReference type="ARBA" id="ARBA00001946"/>
    </source>
</evidence>
<dbReference type="InterPro" id="IPR050187">
    <property type="entry name" value="Lipid_Phosphate_FormReg"/>
</dbReference>
<dbReference type="SMART" id="SM00046">
    <property type="entry name" value="DAGKc"/>
    <property type="match status" value="1"/>
</dbReference>
<proteinExistence type="predicted"/>
<keyword evidence="5" id="KW-0547">Nucleotide-binding</keyword>
<keyword evidence="4" id="KW-0479">Metal-binding</keyword>
<dbReference type="PANTHER" id="PTHR12358:SF106">
    <property type="entry name" value="LIPID KINASE YEGS"/>
    <property type="match status" value="1"/>
</dbReference>
<dbReference type="SUPFAM" id="SSF111331">
    <property type="entry name" value="NAD kinase/diacylglycerol kinase-like"/>
    <property type="match status" value="1"/>
</dbReference>
<evidence type="ECO:0000256" key="10">
    <source>
        <dbReference type="ARBA" id="ARBA00023209"/>
    </source>
</evidence>
<keyword evidence="3" id="KW-0808">Transferase</keyword>
<dbReference type="GO" id="GO:0016301">
    <property type="term" value="F:kinase activity"/>
    <property type="evidence" value="ECO:0007669"/>
    <property type="project" value="UniProtKB-KW"/>
</dbReference>
<evidence type="ECO:0000256" key="7">
    <source>
        <dbReference type="ARBA" id="ARBA00022840"/>
    </source>
</evidence>
<dbReference type="Pfam" id="PF00781">
    <property type="entry name" value="DAGK_cat"/>
    <property type="match status" value="1"/>
</dbReference>
<sequence length="291" mass="30708">MSSVLLIANPSAGGGRVPKLLPAVRRKLDALGISHRTGLTTCLEDAVALTNEALDRGELPVAFSGDGVAGVVARTASFREGATFGVLPGGTGNDFCGHVGIPQDPIEACDVLRDGVATAIDMGEANGERFLGIASFGYDSLANEAANDAPRWLGGGVYLWGAFLALVRWKGASFKLDVDGERYEFDGWSVVCANTSRYGSGMLIAPDASVEDGRFDLVWTLASGKLRFLASLPRVFKGTHIEDENVRVVHGVNVSVSSSTDFVVYADGDPLTRLPAEIRLIPKAVKVMLPA</sequence>
<dbReference type="NCBIfam" id="TIGR00147">
    <property type="entry name" value="YegS/Rv2252/BmrU family lipid kinase"/>
    <property type="match status" value="1"/>
</dbReference>